<evidence type="ECO:0000313" key="3">
    <source>
        <dbReference type="Proteomes" id="UP001159427"/>
    </source>
</evidence>
<sequence length="101" mass="11435">VGGVHLITDVSGNSKKPTLYATALMAHLLTDEEMKDGSVEPKESTRKIALVQAKSFLSVLIKALPFLFFLIYRIWQELRTSMNRKCLDKLKVFRRAAPNPM</sequence>
<evidence type="ECO:0000313" key="2">
    <source>
        <dbReference type="EMBL" id="CAH3182643.1"/>
    </source>
</evidence>
<feature type="non-terminal residue" evidence="2">
    <location>
        <position position="1"/>
    </location>
</feature>
<organism evidence="2 3">
    <name type="scientific">Porites evermanni</name>
    <dbReference type="NCBI Taxonomy" id="104178"/>
    <lineage>
        <taxon>Eukaryota</taxon>
        <taxon>Metazoa</taxon>
        <taxon>Cnidaria</taxon>
        <taxon>Anthozoa</taxon>
        <taxon>Hexacorallia</taxon>
        <taxon>Scleractinia</taxon>
        <taxon>Fungiina</taxon>
        <taxon>Poritidae</taxon>
        <taxon>Porites</taxon>
    </lineage>
</organism>
<protein>
    <submittedName>
        <fullName evidence="2">Uncharacterized protein</fullName>
    </submittedName>
</protein>
<dbReference type="EMBL" id="CALNXI010002078">
    <property type="protein sequence ID" value="CAH3182643.1"/>
    <property type="molecule type" value="Genomic_DNA"/>
</dbReference>
<gene>
    <name evidence="2" type="ORF">PEVE_00014317</name>
</gene>
<keyword evidence="1" id="KW-0812">Transmembrane</keyword>
<evidence type="ECO:0000256" key="1">
    <source>
        <dbReference type="SAM" id="Phobius"/>
    </source>
</evidence>
<keyword evidence="1" id="KW-1133">Transmembrane helix</keyword>
<name>A0ABN8RYV9_9CNID</name>
<comment type="caution">
    <text evidence="2">The sequence shown here is derived from an EMBL/GenBank/DDBJ whole genome shotgun (WGS) entry which is preliminary data.</text>
</comment>
<keyword evidence="1" id="KW-0472">Membrane</keyword>
<accession>A0ABN8RYV9</accession>
<dbReference type="Proteomes" id="UP001159427">
    <property type="component" value="Unassembled WGS sequence"/>
</dbReference>
<reference evidence="2 3" key="1">
    <citation type="submission" date="2022-05" db="EMBL/GenBank/DDBJ databases">
        <authorList>
            <consortium name="Genoscope - CEA"/>
            <person name="William W."/>
        </authorList>
    </citation>
    <scope>NUCLEOTIDE SEQUENCE [LARGE SCALE GENOMIC DNA]</scope>
</reference>
<keyword evidence="3" id="KW-1185">Reference proteome</keyword>
<feature type="transmembrane region" description="Helical" evidence="1">
    <location>
        <begin position="56"/>
        <end position="75"/>
    </location>
</feature>
<proteinExistence type="predicted"/>